<dbReference type="InterPro" id="IPR036415">
    <property type="entry name" value="Lamin_tail_dom_sf"/>
</dbReference>
<feature type="domain" description="LTD" evidence="7">
    <location>
        <begin position="215"/>
        <end position="342"/>
    </location>
</feature>
<evidence type="ECO:0000313" key="9">
    <source>
        <dbReference type="Proteomes" id="UP000034601"/>
    </source>
</evidence>
<gene>
    <name evidence="8" type="ORF">UU29_C0009G0085</name>
</gene>
<evidence type="ECO:0000313" key="8">
    <source>
        <dbReference type="EMBL" id="KKR82814.1"/>
    </source>
</evidence>
<dbReference type="PANTHER" id="PTHR10806">
    <property type="entry name" value="SIGNAL PEPTIDASE COMPLEX CATALYTIC SUBUNIT SEC11"/>
    <property type="match status" value="1"/>
</dbReference>
<name>A0A0G0U124_9BACT</name>
<evidence type="ECO:0000256" key="2">
    <source>
        <dbReference type="ARBA" id="ARBA00022692"/>
    </source>
</evidence>
<dbReference type="GO" id="GO:0009003">
    <property type="term" value="F:signal peptidase activity"/>
    <property type="evidence" value="ECO:0007669"/>
    <property type="project" value="UniProtKB-EC"/>
</dbReference>
<dbReference type="GO" id="GO:0016020">
    <property type="term" value="C:membrane"/>
    <property type="evidence" value="ECO:0007669"/>
    <property type="project" value="UniProtKB-SubCell"/>
</dbReference>
<dbReference type="PANTHER" id="PTHR10806:SF6">
    <property type="entry name" value="SIGNAL PEPTIDASE COMPLEX CATALYTIC SUBUNIT SEC11"/>
    <property type="match status" value="1"/>
</dbReference>
<dbReference type="InterPro" id="IPR001733">
    <property type="entry name" value="Peptidase_S26B"/>
</dbReference>
<evidence type="ECO:0000256" key="1">
    <source>
        <dbReference type="ARBA" id="ARBA00004370"/>
    </source>
</evidence>
<accession>A0A0G0U124</accession>
<dbReference type="EMBL" id="LCAB01000009">
    <property type="protein sequence ID" value="KKR82814.1"/>
    <property type="molecule type" value="Genomic_DNA"/>
</dbReference>
<dbReference type="SUPFAM" id="SSF74853">
    <property type="entry name" value="Lamin A/C globular tail domain"/>
    <property type="match status" value="1"/>
</dbReference>
<proteinExistence type="predicted"/>
<dbReference type="CDD" id="cd06530">
    <property type="entry name" value="S26_SPase_I"/>
    <property type="match status" value="1"/>
</dbReference>
<dbReference type="SUPFAM" id="SSF51306">
    <property type="entry name" value="LexA/Signal peptidase"/>
    <property type="match status" value="1"/>
</dbReference>
<evidence type="ECO:0000256" key="5">
    <source>
        <dbReference type="NCBIfam" id="TIGR02228"/>
    </source>
</evidence>
<dbReference type="Gene3D" id="2.10.109.10">
    <property type="entry name" value="Umud Fragment, subunit A"/>
    <property type="match status" value="1"/>
</dbReference>
<dbReference type="NCBIfam" id="TIGR02228">
    <property type="entry name" value="sigpep_I_arch"/>
    <property type="match status" value="1"/>
</dbReference>
<dbReference type="GO" id="GO:0004252">
    <property type="term" value="F:serine-type endopeptidase activity"/>
    <property type="evidence" value="ECO:0007669"/>
    <property type="project" value="UniProtKB-UniRule"/>
</dbReference>
<keyword evidence="4 6" id="KW-0472">Membrane</keyword>
<dbReference type="Proteomes" id="UP000034601">
    <property type="component" value="Unassembled WGS sequence"/>
</dbReference>
<protein>
    <recommendedName>
        <fullName evidence="5">Signal peptidase I</fullName>
        <ecNumber evidence="5">3.4.21.89</ecNumber>
    </recommendedName>
</protein>
<evidence type="ECO:0000256" key="4">
    <source>
        <dbReference type="ARBA" id="ARBA00023136"/>
    </source>
</evidence>
<keyword evidence="3 6" id="KW-1133">Transmembrane helix</keyword>
<feature type="transmembrane region" description="Helical" evidence="6">
    <location>
        <begin position="6"/>
        <end position="26"/>
    </location>
</feature>
<evidence type="ECO:0000256" key="6">
    <source>
        <dbReference type="SAM" id="Phobius"/>
    </source>
</evidence>
<organism evidence="8 9">
    <name type="scientific">Candidatus Daviesbacteria bacterium GW2011_GWA2_40_9</name>
    <dbReference type="NCBI Taxonomy" id="1618424"/>
    <lineage>
        <taxon>Bacteria</taxon>
        <taxon>Candidatus Daviesiibacteriota</taxon>
    </lineage>
</organism>
<evidence type="ECO:0000259" key="7">
    <source>
        <dbReference type="PROSITE" id="PS51841"/>
    </source>
</evidence>
<dbReference type="AlphaFoldDB" id="A0A0G0U124"/>
<comment type="caution">
    <text evidence="8">The sequence shown here is derived from an EMBL/GenBank/DDBJ whole genome shotgun (WGS) entry which is preliminary data.</text>
</comment>
<dbReference type="Pfam" id="PF00932">
    <property type="entry name" value="LTD"/>
    <property type="match status" value="2"/>
</dbReference>
<evidence type="ECO:0000256" key="3">
    <source>
        <dbReference type="ARBA" id="ARBA00022989"/>
    </source>
</evidence>
<sequence length="512" mass="55065">MLGKTLIIFKTALVVAFLAVVFLLVFSTLPLFGRNKLLVVLSGSMEPAIKTGSVVLVSPQSSSPNSPKFSRGDIVSYKIAGSTNFVTHRIIQIQQPNSSFVYQTKGDANNSADGKGVSEKNIVGKVIFSLPFLGFIIGFAKTKLGLLLLVILPTLYVLVAETLTIWRESKKDPLPAMPKVSFPVILAFLSVTFFQTSQTWAFFSDSGQSLNNTFAAGQFAPPIAQTLVINEVLPDSSCFQGQKEAQWIEVYNGFPTDVNLKNFKITDGTNIIDLVTATNITAEAGKFVLLAHDTSIFGNNKCYHDHGSTVANLGGQLNIDVGFLQLLDAQNNVIDTVHWAGTTGLTPVLNQSIERVPVGKDSALGSNFEPTDFIVRETPTSGYGTNLVLNEFVYKLSSPLNDEWVEVYNAGGDPINLNGWTIVDAANNTKSLTSLGTIGNGTFKVLDITSPMLNNSGSETVFLKNPDGKVIDSHAYIGTDTSDQVIGRQDDAANLWTTCTAPTKGISNNGSC</sequence>
<dbReference type="GO" id="GO:0006465">
    <property type="term" value="P:signal peptide processing"/>
    <property type="evidence" value="ECO:0007669"/>
    <property type="project" value="UniProtKB-UniRule"/>
</dbReference>
<keyword evidence="2 6" id="KW-0812">Transmembrane</keyword>
<dbReference type="EC" id="3.4.21.89" evidence="5"/>
<feature type="transmembrane region" description="Helical" evidence="6">
    <location>
        <begin position="146"/>
        <end position="168"/>
    </location>
</feature>
<dbReference type="PROSITE" id="PS51841">
    <property type="entry name" value="LTD"/>
    <property type="match status" value="1"/>
</dbReference>
<reference evidence="8 9" key="1">
    <citation type="journal article" date="2015" name="Nature">
        <title>rRNA introns, odd ribosomes, and small enigmatic genomes across a large radiation of phyla.</title>
        <authorList>
            <person name="Brown C.T."/>
            <person name="Hug L.A."/>
            <person name="Thomas B.C."/>
            <person name="Sharon I."/>
            <person name="Castelle C.J."/>
            <person name="Singh A."/>
            <person name="Wilkins M.J."/>
            <person name="Williams K.H."/>
            <person name="Banfield J.F."/>
        </authorList>
    </citation>
    <scope>NUCLEOTIDE SEQUENCE [LARGE SCALE GENOMIC DNA]</scope>
</reference>
<dbReference type="InterPro" id="IPR036286">
    <property type="entry name" value="LexA/Signal_pep-like_sf"/>
</dbReference>
<dbReference type="InterPro" id="IPR001322">
    <property type="entry name" value="Lamin_tail_dom"/>
</dbReference>
<feature type="transmembrane region" description="Helical" evidence="6">
    <location>
        <begin position="180"/>
        <end position="203"/>
    </location>
</feature>
<comment type="subcellular location">
    <subcellularLocation>
        <location evidence="1">Membrane</location>
    </subcellularLocation>
</comment>
<feature type="transmembrane region" description="Helical" evidence="6">
    <location>
        <begin position="122"/>
        <end position="140"/>
    </location>
</feature>
<dbReference type="InterPro" id="IPR019533">
    <property type="entry name" value="Peptidase_S26"/>
</dbReference>